<feature type="transmembrane region" description="Helical" evidence="7">
    <location>
        <begin position="132"/>
        <end position="151"/>
    </location>
</feature>
<proteinExistence type="inferred from homology"/>
<keyword evidence="3 7" id="KW-1133">Transmembrane helix</keyword>
<keyword evidence="5" id="KW-0675">Receptor</keyword>
<keyword evidence="5" id="KW-0807">Transducer</keyword>
<reference evidence="9" key="2">
    <citation type="submission" date="2021-01" db="UniProtKB">
        <authorList>
            <consortium name="EnsemblMetazoa"/>
        </authorList>
    </citation>
    <scope>IDENTIFICATION</scope>
</reference>
<dbReference type="AlphaFoldDB" id="A0A7M7N320"/>
<evidence type="ECO:0000313" key="10">
    <source>
        <dbReference type="Proteomes" id="UP000007110"/>
    </source>
</evidence>
<dbReference type="GO" id="GO:0016020">
    <property type="term" value="C:membrane"/>
    <property type="evidence" value="ECO:0007669"/>
    <property type="project" value="UniProtKB-SubCell"/>
</dbReference>
<sequence length="247" mass="27282">MDTTINSTISGTNTLKIVSTIIYSFLGSVGIIGNALVFIVMIAVKELRTITNLFIINQSILDMIASFFLFANYIAPHAPLPDKEWSGTFICSIWNSGYIFWGTIISSTYNLVLLSIERYLAVIHPVVYRSKFSYRLAAAVAVSPWIIGFGYEGHWAAANQYSRGQCTVLYASSIIQKFTGCLTFIVEFLFPIAVMAFVYINIGKSLRSRIADINPSTTMTTATAESIDNTGSNTEDQPAAPNYREKS</sequence>
<dbReference type="PROSITE" id="PS00237">
    <property type="entry name" value="G_PROTEIN_RECEP_F1_1"/>
    <property type="match status" value="1"/>
</dbReference>
<keyword evidence="4 7" id="KW-0472">Membrane</keyword>
<feature type="domain" description="G-protein coupled receptors family 1 profile" evidence="8">
    <location>
        <begin position="33"/>
        <end position="247"/>
    </location>
</feature>
<evidence type="ECO:0000256" key="1">
    <source>
        <dbReference type="ARBA" id="ARBA00004370"/>
    </source>
</evidence>
<feature type="region of interest" description="Disordered" evidence="6">
    <location>
        <begin position="223"/>
        <end position="247"/>
    </location>
</feature>
<feature type="transmembrane region" description="Helical" evidence="7">
    <location>
        <begin position="182"/>
        <end position="202"/>
    </location>
</feature>
<dbReference type="PANTHER" id="PTHR45698">
    <property type="entry name" value="TRACE AMINE-ASSOCIATED RECEPTOR 19N-RELATED"/>
    <property type="match status" value="1"/>
</dbReference>
<comment type="similarity">
    <text evidence="5">Belongs to the G-protein coupled receptor 1 family.</text>
</comment>
<dbReference type="SUPFAM" id="SSF81321">
    <property type="entry name" value="Family A G protein-coupled receptor-like"/>
    <property type="match status" value="1"/>
</dbReference>
<feature type="transmembrane region" description="Helical" evidence="7">
    <location>
        <begin position="20"/>
        <end position="42"/>
    </location>
</feature>
<dbReference type="KEGG" id="spu:757163"/>
<name>A0A7M7N320_STRPU</name>
<dbReference type="InterPro" id="IPR017452">
    <property type="entry name" value="GPCR_Rhodpsn_7TM"/>
</dbReference>
<evidence type="ECO:0000256" key="4">
    <source>
        <dbReference type="ARBA" id="ARBA00023136"/>
    </source>
</evidence>
<dbReference type="OMA" id="AFAYERF"/>
<evidence type="ECO:0000256" key="7">
    <source>
        <dbReference type="SAM" id="Phobius"/>
    </source>
</evidence>
<dbReference type="Proteomes" id="UP000007110">
    <property type="component" value="Unassembled WGS sequence"/>
</dbReference>
<reference evidence="10" key="1">
    <citation type="submission" date="2015-02" db="EMBL/GenBank/DDBJ databases">
        <title>Genome sequencing for Strongylocentrotus purpuratus.</title>
        <authorList>
            <person name="Murali S."/>
            <person name="Liu Y."/>
            <person name="Vee V."/>
            <person name="English A."/>
            <person name="Wang M."/>
            <person name="Skinner E."/>
            <person name="Han Y."/>
            <person name="Muzny D.M."/>
            <person name="Worley K.C."/>
            <person name="Gibbs R.A."/>
        </authorList>
    </citation>
    <scope>NUCLEOTIDE SEQUENCE</scope>
</reference>
<dbReference type="CDD" id="cd00637">
    <property type="entry name" value="7tm_classA_rhodopsin-like"/>
    <property type="match status" value="1"/>
</dbReference>
<comment type="subcellular location">
    <subcellularLocation>
        <location evidence="1">Membrane</location>
    </subcellularLocation>
</comment>
<evidence type="ECO:0000259" key="8">
    <source>
        <dbReference type="PROSITE" id="PS50262"/>
    </source>
</evidence>
<dbReference type="PANTHER" id="PTHR45698:SF1">
    <property type="entry name" value="TRACE AMINE-ASSOCIATED RECEPTOR 13C-LIKE"/>
    <property type="match status" value="1"/>
</dbReference>
<protein>
    <recommendedName>
        <fullName evidence="8">G-protein coupled receptors family 1 profile domain-containing protein</fullName>
    </recommendedName>
</protein>
<feature type="compositionally biased region" description="Polar residues" evidence="6">
    <location>
        <begin position="223"/>
        <end position="236"/>
    </location>
</feature>
<organism evidence="9 10">
    <name type="scientific">Strongylocentrotus purpuratus</name>
    <name type="common">Purple sea urchin</name>
    <dbReference type="NCBI Taxonomy" id="7668"/>
    <lineage>
        <taxon>Eukaryota</taxon>
        <taxon>Metazoa</taxon>
        <taxon>Echinodermata</taxon>
        <taxon>Eleutherozoa</taxon>
        <taxon>Echinozoa</taxon>
        <taxon>Echinoidea</taxon>
        <taxon>Euechinoidea</taxon>
        <taxon>Echinacea</taxon>
        <taxon>Camarodonta</taxon>
        <taxon>Echinidea</taxon>
        <taxon>Strongylocentrotidae</taxon>
        <taxon>Strongylocentrotus</taxon>
    </lineage>
</organism>
<evidence type="ECO:0000256" key="5">
    <source>
        <dbReference type="RuleBase" id="RU000688"/>
    </source>
</evidence>
<keyword evidence="2 5" id="KW-0812">Transmembrane</keyword>
<keyword evidence="10" id="KW-1185">Reference proteome</keyword>
<feature type="transmembrane region" description="Helical" evidence="7">
    <location>
        <begin position="98"/>
        <end position="120"/>
    </location>
</feature>
<dbReference type="GO" id="GO:0004930">
    <property type="term" value="F:G protein-coupled receptor activity"/>
    <property type="evidence" value="ECO:0007669"/>
    <property type="project" value="UniProtKB-KW"/>
</dbReference>
<dbReference type="InterPro" id="IPR000276">
    <property type="entry name" value="GPCR_Rhodpsn"/>
</dbReference>
<dbReference type="Pfam" id="PF00001">
    <property type="entry name" value="7tm_1"/>
    <property type="match status" value="1"/>
</dbReference>
<dbReference type="EnsemblMetazoa" id="XM_030974543">
    <property type="protein sequence ID" value="XP_030830403"/>
    <property type="gene ID" value="LOC757163"/>
</dbReference>
<dbReference type="PROSITE" id="PS50262">
    <property type="entry name" value="G_PROTEIN_RECEP_F1_2"/>
    <property type="match status" value="1"/>
</dbReference>
<accession>A0A7M7N320</accession>
<evidence type="ECO:0000313" key="9">
    <source>
        <dbReference type="EnsemblMetazoa" id="XP_030830403"/>
    </source>
</evidence>
<evidence type="ECO:0000256" key="2">
    <source>
        <dbReference type="ARBA" id="ARBA00022692"/>
    </source>
</evidence>
<dbReference type="FunCoup" id="A0A7M7N320">
    <property type="interactions" value="1056"/>
</dbReference>
<dbReference type="InParanoid" id="A0A7M7N320"/>
<evidence type="ECO:0000256" key="3">
    <source>
        <dbReference type="ARBA" id="ARBA00022989"/>
    </source>
</evidence>
<keyword evidence="5" id="KW-0297">G-protein coupled receptor</keyword>
<evidence type="ECO:0000256" key="6">
    <source>
        <dbReference type="SAM" id="MobiDB-lite"/>
    </source>
</evidence>
<dbReference type="GeneID" id="757163"/>
<feature type="transmembrane region" description="Helical" evidence="7">
    <location>
        <begin position="54"/>
        <end position="75"/>
    </location>
</feature>
<dbReference type="OrthoDB" id="6091802at2759"/>
<dbReference type="Gene3D" id="1.20.1070.10">
    <property type="entry name" value="Rhodopsin 7-helix transmembrane proteins"/>
    <property type="match status" value="1"/>
</dbReference>
<dbReference type="PRINTS" id="PR00237">
    <property type="entry name" value="GPCRRHODOPSN"/>
</dbReference>
<dbReference type="RefSeq" id="XP_030830403.1">
    <property type="nucleotide sequence ID" value="XM_030974543.1"/>
</dbReference>